<keyword evidence="3" id="KW-1185">Reference proteome</keyword>
<evidence type="ECO:0000313" key="3">
    <source>
        <dbReference type="Proteomes" id="UP000248311"/>
    </source>
</evidence>
<keyword evidence="1" id="KW-0472">Membrane</keyword>
<reference evidence="2 3" key="1">
    <citation type="submission" date="2018-06" db="EMBL/GenBank/DDBJ databases">
        <title>Genomic Encyclopedia of Type Strains, Phase III (KMG-III): the genomes of soil and plant-associated and newly described type strains.</title>
        <authorList>
            <person name="Whitman W."/>
        </authorList>
    </citation>
    <scope>NUCLEOTIDE SEQUENCE [LARGE SCALE GENOMIC DNA]</scope>
    <source>
        <strain evidence="2 3">CECT 9025</strain>
    </source>
</reference>
<organism evidence="2 3">
    <name type="scientific">Pseudoroseicyclus aestuarii</name>
    <dbReference type="NCBI Taxonomy" id="1795041"/>
    <lineage>
        <taxon>Bacteria</taxon>
        <taxon>Pseudomonadati</taxon>
        <taxon>Pseudomonadota</taxon>
        <taxon>Alphaproteobacteria</taxon>
        <taxon>Rhodobacterales</taxon>
        <taxon>Paracoccaceae</taxon>
        <taxon>Pseudoroseicyclus</taxon>
    </lineage>
</organism>
<dbReference type="OrthoDB" id="7875853at2"/>
<protein>
    <submittedName>
        <fullName evidence="2">Uncharacterized protein</fullName>
    </submittedName>
</protein>
<name>A0A318SN39_9RHOB</name>
<sequence length="69" mass="7220">MTRLILLLTILAGLALAAAALLRGLQSRRSGTPLPARQETAMPPAFRTLSYLVLFLLMLGVSTGVLGAA</sequence>
<gene>
    <name evidence="2" type="ORF">DFP88_10762</name>
</gene>
<dbReference type="AlphaFoldDB" id="A0A318SN39"/>
<keyword evidence="1" id="KW-0812">Transmembrane</keyword>
<accession>A0A318SN39</accession>
<feature type="transmembrane region" description="Helical" evidence="1">
    <location>
        <begin position="48"/>
        <end position="68"/>
    </location>
</feature>
<keyword evidence="1" id="KW-1133">Transmembrane helix</keyword>
<dbReference type="Proteomes" id="UP000248311">
    <property type="component" value="Unassembled WGS sequence"/>
</dbReference>
<evidence type="ECO:0000313" key="2">
    <source>
        <dbReference type="EMBL" id="PYE81272.1"/>
    </source>
</evidence>
<dbReference type="RefSeq" id="WP_110815495.1">
    <property type="nucleotide sequence ID" value="NZ_QJTE01000007.1"/>
</dbReference>
<comment type="caution">
    <text evidence="2">The sequence shown here is derived from an EMBL/GenBank/DDBJ whole genome shotgun (WGS) entry which is preliminary data.</text>
</comment>
<dbReference type="EMBL" id="QJTE01000007">
    <property type="protein sequence ID" value="PYE81272.1"/>
    <property type="molecule type" value="Genomic_DNA"/>
</dbReference>
<proteinExistence type="predicted"/>
<evidence type="ECO:0000256" key="1">
    <source>
        <dbReference type="SAM" id="Phobius"/>
    </source>
</evidence>